<proteinExistence type="inferred from homology"/>
<evidence type="ECO:0000256" key="6">
    <source>
        <dbReference type="SAM" id="MobiDB-lite"/>
    </source>
</evidence>
<reference evidence="9 10" key="1">
    <citation type="submission" date="2019-03" db="EMBL/GenBank/DDBJ databases">
        <title>Genomic Encyclopedia of Type Strains, Phase IV (KMG-IV): sequencing the most valuable type-strain genomes for metagenomic binning, comparative biology and taxonomic classification.</title>
        <authorList>
            <person name="Goeker M."/>
        </authorList>
    </citation>
    <scope>NUCLEOTIDE SEQUENCE [LARGE SCALE GENOMIC DNA]</scope>
    <source>
        <strain evidence="9 10">DSM 103428</strain>
    </source>
</reference>
<feature type="signal peptide" evidence="7">
    <location>
        <begin position="1"/>
        <end position="25"/>
    </location>
</feature>
<dbReference type="Pfam" id="PF13462">
    <property type="entry name" value="Thioredoxin_4"/>
    <property type="match status" value="1"/>
</dbReference>
<keyword evidence="3" id="KW-0560">Oxidoreductase</keyword>
<dbReference type="OrthoDB" id="117402at2"/>
<feature type="chain" id="PRO_5020810349" evidence="7">
    <location>
        <begin position="26"/>
        <end position="328"/>
    </location>
</feature>
<feature type="domain" description="Thioredoxin" evidence="8">
    <location>
        <begin position="110"/>
        <end position="325"/>
    </location>
</feature>
<accession>A0A4V2PVC1</accession>
<keyword evidence="5" id="KW-0676">Redox-active center</keyword>
<keyword evidence="4" id="KW-1015">Disulfide bond</keyword>
<comment type="similarity">
    <text evidence="1">Belongs to the thioredoxin family. DsbA subfamily.</text>
</comment>
<dbReference type="Proteomes" id="UP000295210">
    <property type="component" value="Unassembled WGS sequence"/>
</dbReference>
<organism evidence="9 10">
    <name type="scientific">Acidipila rosea</name>
    <dbReference type="NCBI Taxonomy" id="768535"/>
    <lineage>
        <taxon>Bacteria</taxon>
        <taxon>Pseudomonadati</taxon>
        <taxon>Acidobacteriota</taxon>
        <taxon>Terriglobia</taxon>
        <taxon>Terriglobales</taxon>
        <taxon>Acidobacteriaceae</taxon>
        <taxon>Acidipila</taxon>
    </lineage>
</organism>
<dbReference type="PANTHER" id="PTHR13887">
    <property type="entry name" value="GLUTATHIONE S-TRANSFERASE KAPPA"/>
    <property type="match status" value="1"/>
</dbReference>
<sequence>MDFRVTLRSTIAVALLSAAAPLAFAQATSTTESVPAAPAQGTPAPAAPAAPKFPTPDPKNFTAAQPTKEVVDAFLKASWGYDPQRVWQVEAIEKTPAPGISKVVVYVASQQNAQQVATLVFFVTPDGQHLISNDVLPFGAHPYQEARQMLQAQANGPSKGGASKDVELVEFADFQCPHCKEAQPTIARLLTDFPNAHFVFQNYPLEGIHPEAFKAAAFGTCVAKLNGNDAFFKYADATFENQANLTPTGAEQALSDAVTKAGADPSKVAACAATPETKAAVEGSVKLAQSLDVNQTPWLFINGRGLPVNAVPYATLKQIVAYQMQLDK</sequence>
<evidence type="ECO:0000256" key="7">
    <source>
        <dbReference type="SAM" id="SignalP"/>
    </source>
</evidence>
<protein>
    <submittedName>
        <fullName evidence="9">Protein-disulfide isomerase</fullName>
    </submittedName>
</protein>
<evidence type="ECO:0000256" key="4">
    <source>
        <dbReference type="ARBA" id="ARBA00023157"/>
    </source>
</evidence>
<keyword evidence="9" id="KW-0413">Isomerase</keyword>
<dbReference type="InterPro" id="IPR012336">
    <property type="entry name" value="Thioredoxin-like_fold"/>
</dbReference>
<evidence type="ECO:0000313" key="9">
    <source>
        <dbReference type="EMBL" id="TCK73811.1"/>
    </source>
</evidence>
<dbReference type="PROSITE" id="PS51352">
    <property type="entry name" value="THIOREDOXIN_2"/>
    <property type="match status" value="1"/>
</dbReference>
<name>A0A4V2PVC1_9BACT</name>
<dbReference type="InterPro" id="IPR036249">
    <property type="entry name" value="Thioredoxin-like_sf"/>
</dbReference>
<evidence type="ECO:0000256" key="5">
    <source>
        <dbReference type="ARBA" id="ARBA00023284"/>
    </source>
</evidence>
<evidence type="ECO:0000256" key="1">
    <source>
        <dbReference type="ARBA" id="ARBA00005791"/>
    </source>
</evidence>
<dbReference type="GO" id="GO:0016491">
    <property type="term" value="F:oxidoreductase activity"/>
    <property type="evidence" value="ECO:0007669"/>
    <property type="project" value="UniProtKB-KW"/>
</dbReference>
<feature type="compositionally biased region" description="Pro residues" evidence="6">
    <location>
        <begin position="45"/>
        <end position="57"/>
    </location>
</feature>
<dbReference type="PANTHER" id="PTHR13887:SF14">
    <property type="entry name" value="DISULFIDE BOND FORMATION PROTEIN D"/>
    <property type="match status" value="1"/>
</dbReference>
<feature type="region of interest" description="Disordered" evidence="6">
    <location>
        <begin position="34"/>
        <end position="63"/>
    </location>
</feature>
<evidence type="ECO:0000256" key="2">
    <source>
        <dbReference type="ARBA" id="ARBA00022729"/>
    </source>
</evidence>
<feature type="compositionally biased region" description="Low complexity" evidence="6">
    <location>
        <begin position="34"/>
        <end position="44"/>
    </location>
</feature>
<dbReference type="GO" id="GO:0016853">
    <property type="term" value="F:isomerase activity"/>
    <property type="evidence" value="ECO:0007669"/>
    <property type="project" value="UniProtKB-KW"/>
</dbReference>
<evidence type="ECO:0000259" key="8">
    <source>
        <dbReference type="PROSITE" id="PS51352"/>
    </source>
</evidence>
<dbReference type="AlphaFoldDB" id="A0A4V2PVC1"/>
<gene>
    <name evidence="9" type="ORF">C7378_1425</name>
</gene>
<evidence type="ECO:0000256" key="3">
    <source>
        <dbReference type="ARBA" id="ARBA00023002"/>
    </source>
</evidence>
<comment type="caution">
    <text evidence="9">The sequence shown here is derived from an EMBL/GenBank/DDBJ whole genome shotgun (WGS) entry which is preliminary data.</text>
</comment>
<evidence type="ECO:0000313" key="10">
    <source>
        <dbReference type="Proteomes" id="UP000295210"/>
    </source>
</evidence>
<keyword evidence="2 7" id="KW-0732">Signal</keyword>
<dbReference type="InterPro" id="IPR013766">
    <property type="entry name" value="Thioredoxin_domain"/>
</dbReference>
<keyword evidence="10" id="KW-1185">Reference proteome</keyword>
<dbReference type="EMBL" id="SMGK01000002">
    <property type="protein sequence ID" value="TCK73811.1"/>
    <property type="molecule type" value="Genomic_DNA"/>
</dbReference>
<dbReference type="SUPFAM" id="SSF52833">
    <property type="entry name" value="Thioredoxin-like"/>
    <property type="match status" value="1"/>
</dbReference>
<dbReference type="Gene3D" id="3.40.30.10">
    <property type="entry name" value="Glutaredoxin"/>
    <property type="match status" value="1"/>
</dbReference>
<dbReference type="RefSeq" id="WP_131993924.1">
    <property type="nucleotide sequence ID" value="NZ_SMGK01000002.1"/>
</dbReference>